<evidence type="ECO:0000313" key="2">
    <source>
        <dbReference type="Proteomes" id="UP000593567"/>
    </source>
</evidence>
<name>A0A7J7KIL5_BUGNE</name>
<reference evidence="1" key="1">
    <citation type="submission" date="2020-06" db="EMBL/GenBank/DDBJ databases">
        <title>Draft genome of Bugula neritina, a colonial animal packing powerful symbionts and potential medicines.</title>
        <authorList>
            <person name="Rayko M."/>
        </authorList>
    </citation>
    <scope>NUCLEOTIDE SEQUENCE [LARGE SCALE GENOMIC DNA]</scope>
    <source>
        <strain evidence="1">Kwan_BN1</strain>
    </source>
</reference>
<evidence type="ECO:0000313" key="1">
    <source>
        <dbReference type="EMBL" id="KAF6037438.1"/>
    </source>
</evidence>
<dbReference type="EMBL" id="VXIV02000571">
    <property type="protein sequence ID" value="KAF6037438.1"/>
    <property type="molecule type" value="Genomic_DNA"/>
</dbReference>
<comment type="caution">
    <text evidence="1">The sequence shown here is derived from an EMBL/GenBank/DDBJ whole genome shotgun (WGS) entry which is preliminary data.</text>
</comment>
<keyword evidence="2" id="KW-1185">Reference proteome</keyword>
<protein>
    <submittedName>
        <fullName evidence="1">Uncharacterized protein</fullName>
    </submittedName>
</protein>
<dbReference type="AlphaFoldDB" id="A0A7J7KIL5"/>
<dbReference type="Proteomes" id="UP000593567">
    <property type="component" value="Unassembled WGS sequence"/>
</dbReference>
<gene>
    <name evidence="1" type="ORF">EB796_004260</name>
</gene>
<proteinExistence type="predicted"/>
<accession>A0A7J7KIL5</accession>
<organism evidence="1 2">
    <name type="scientific">Bugula neritina</name>
    <name type="common">Brown bryozoan</name>
    <name type="synonym">Sertularia neritina</name>
    <dbReference type="NCBI Taxonomy" id="10212"/>
    <lineage>
        <taxon>Eukaryota</taxon>
        <taxon>Metazoa</taxon>
        <taxon>Spiralia</taxon>
        <taxon>Lophotrochozoa</taxon>
        <taxon>Bryozoa</taxon>
        <taxon>Gymnolaemata</taxon>
        <taxon>Cheilostomatida</taxon>
        <taxon>Flustrina</taxon>
        <taxon>Buguloidea</taxon>
        <taxon>Bugulidae</taxon>
        <taxon>Bugula</taxon>
    </lineage>
</organism>
<sequence length="113" mass="12993">MFLCVAVLYVNYKLYFLLQIPTNHSHICVVVCGGNDIGGQCPVWLAEALVNRQTEKGFKIPANFCELVHQFDKRLAKLASGLVYWWLDPRLRRCLSPDGVQFDHQGQRPFPSW</sequence>